<sequence>MGNILFVIIYLLLLLGAVSFILFIRAMLINAKAKNSASDDINNKLDRIIQLLEKQDKQI</sequence>
<dbReference type="AlphaFoldDB" id="A0A942TL01"/>
<gene>
    <name evidence="2" type="ORF">KHA93_10830</name>
</gene>
<evidence type="ECO:0000256" key="1">
    <source>
        <dbReference type="SAM" id="Phobius"/>
    </source>
</evidence>
<accession>A0A942TL01</accession>
<comment type="caution">
    <text evidence="2">The sequence shown here is derived from an EMBL/GenBank/DDBJ whole genome shotgun (WGS) entry which is preliminary data.</text>
</comment>
<reference evidence="2 3" key="1">
    <citation type="submission" date="2021-05" db="EMBL/GenBank/DDBJ databases">
        <title>Novel Bacillus species.</title>
        <authorList>
            <person name="Liu G."/>
        </authorList>
    </citation>
    <scope>NUCLEOTIDE SEQUENCE [LARGE SCALE GENOMIC DNA]</scope>
    <source>
        <strain evidence="2 3">FJAT-49732</strain>
    </source>
</reference>
<keyword evidence="3" id="KW-1185">Reference proteome</keyword>
<proteinExistence type="predicted"/>
<evidence type="ECO:0000313" key="3">
    <source>
        <dbReference type="Proteomes" id="UP000682713"/>
    </source>
</evidence>
<dbReference type="EMBL" id="JAGYPJ010000001">
    <property type="protein sequence ID" value="MBS4200126.1"/>
    <property type="molecule type" value="Genomic_DNA"/>
</dbReference>
<feature type="transmembrane region" description="Helical" evidence="1">
    <location>
        <begin position="6"/>
        <end position="28"/>
    </location>
</feature>
<dbReference type="RefSeq" id="WP_213110734.1">
    <property type="nucleotide sequence ID" value="NZ_JAGYPJ010000001.1"/>
</dbReference>
<organism evidence="2 3">
    <name type="scientific">Lederbergia citrisecunda</name>
    <dbReference type="NCBI Taxonomy" id="2833583"/>
    <lineage>
        <taxon>Bacteria</taxon>
        <taxon>Bacillati</taxon>
        <taxon>Bacillota</taxon>
        <taxon>Bacilli</taxon>
        <taxon>Bacillales</taxon>
        <taxon>Bacillaceae</taxon>
        <taxon>Lederbergia</taxon>
    </lineage>
</organism>
<name>A0A942TL01_9BACI</name>
<dbReference type="Pfam" id="PF13314">
    <property type="entry name" value="DUF4083"/>
    <property type="match status" value="1"/>
</dbReference>
<keyword evidence="1" id="KW-0472">Membrane</keyword>
<dbReference type="Proteomes" id="UP000682713">
    <property type="component" value="Unassembled WGS sequence"/>
</dbReference>
<protein>
    <submittedName>
        <fullName evidence="2">DUF4083 family protein</fullName>
    </submittedName>
</protein>
<keyword evidence="1" id="KW-0812">Transmembrane</keyword>
<keyword evidence="1" id="KW-1133">Transmembrane helix</keyword>
<dbReference type="InterPro" id="IPR025143">
    <property type="entry name" value="DUF4083"/>
</dbReference>
<evidence type="ECO:0000313" key="2">
    <source>
        <dbReference type="EMBL" id="MBS4200126.1"/>
    </source>
</evidence>